<sequence>MGETGALHGSQITIFRVLFSVFVILNILGNSLVIITIICSRLLKTPMHYLLLNLSIAYIIVAIFYIPRYVIYDQRVYPDNKMAADFMCKFLTEASLSWVGLQASVFTLVTIAFERYFVIVHPRIALGRFTKATLIRVIVACWVYSFLLTMAEFIYYSYDKKKNRCVFTWSEQVREANAYLWSFTCGIVPILAMGLLYGRILRDIHVRWKTETAVSRRALLRSRRRMTKTVIILALVYTIFWLPNLVVWILGPGYKAYGILLACTHMCLLLSGCTIPFVYILQDEQFQLGLQDLCSSHSNNRVQDSTRVAEDKQTNEEDTNDEMMKKVRFAAPFVLVPRLEMEQLNQS</sequence>
<comment type="subcellular location">
    <subcellularLocation>
        <location evidence="1">Membrane</location>
    </subcellularLocation>
</comment>
<feature type="transmembrane region" description="Helical" evidence="6">
    <location>
        <begin position="134"/>
        <end position="158"/>
    </location>
</feature>
<dbReference type="RefSeq" id="XP_031563786.1">
    <property type="nucleotide sequence ID" value="XM_031707926.1"/>
</dbReference>
<feature type="domain" description="G-protein coupled receptors family 1 profile" evidence="7">
    <location>
        <begin position="29"/>
        <end position="279"/>
    </location>
</feature>
<dbReference type="InterPro" id="IPR017452">
    <property type="entry name" value="GPCR_Rhodpsn_7TM"/>
</dbReference>
<dbReference type="AlphaFoldDB" id="A0A6P8I972"/>
<feature type="transmembrane region" description="Helical" evidence="6">
    <location>
        <begin position="230"/>
        <end position="250"/>
    </location>
</feature>
<dbReference type="OrthoDB" id="5963239at2759"/>
<feature type="transmembrane region" description="Helical" evidence="6">
    <location>
        <begin position="50"/>
        <end position="70"/>
    </location>
</feature>
<dbReference type="Proteomes" id="UP000515163">
    <property type="component" value="Unplaced"/>
</dbReference>
<feature type="transmembrane region" description="Helical" evidence="6">
    <location>
        <begin position="178"/>
        <end position="197"/>
    </location>
</feature>
<evidence type="ECO:0000256" key="2">
    <source>
        <dbReference type="ARBA" id="ARBA00022692"/>
    </source>
</evidence>
<evidence type="ECO:0000256" key="4">
    <source>
        <dbReference type="ARBA" id="ARBA00023136"/>
    </source>
</evidence>
<feature type="transmembrane region" description="Helical" evidence="6">
    <location>
        <begin position="90"/>
        <end position="113"/>
    </location>
</feature>
<organism evidence="8 9">
    <name type="scientific">Actinia tenebrosa</name>
    <name type="common">Australian red waratah sea anemone</name>
    <dbReference type="NCBI Taxonomy" id="6105"/>
    <lineage>
        <taxon>Eukaryota</taxon>
        <taxon>Metazoa</taxon>
        <taxon>Cnidaria</taxon>
        <taxon>Anthozoa</taxon>
        <taxon>Hexacorallia</taxon>
        <taxon>Actiniaria</taxon>
        <taxon>Actiniidae</taxon>
        <taxon>Actinia</taxon>
    </lineage>
</organism>
<evidence type="ECO:0000313" key="8">
    <source>
        <dbReference type="Proteomes" id="UP000515163"/>
    </source>
</evidence>
<keyword evidence="5" id="KW-0297">G-protein coupled receptor</keyword>
<dbReference type="InterPro" id="IPR000276">
    <property type="entry name" value="GPCR_Rhodpsn"/>
</dbReference>
<dbReference type="InParanoid" id="A0A6P8I972"/>
<dbReference type="SUPFAM" id="SSF81321">
    <property type="entry name" value="Family A G protein-coupled receptor-like"/>
    <property type="match status" value="1"/>
</dbReference>
<reference evidence="9" key="1">
    <citation type="submission" date="2025-08" db="UniProtKB">
        <authorList>
            <consortium name="RefSeq"/>
        </authorList>
    </citation>
    <scope>IDENTIFICATION</scope>
    <source>
        <tissue evidence="9">Tentacle</tissue>
    </source>
</reference>
<keyword evidence="5" id="KW-0675">Receptor</keyword>
<keyword evidence="8" id="KW-1185">Reference proteome</keyword>
<keyword evidence="2 5" id="KW-0812">Transmembrane</keyword>
<feature type="transmembrane region" description="Helical" evidence="6">
    <location>
        <begin position="256"/>
        <end position="281"/>
    </location>
</feature>
<comment type="similarity">
    <text evidence="5">Belongs to the G-protein coupled receptor 1 family.</text>
</comment>
<dbReference type="CDD" id="cd00637">
    <property type="entry name" value="7tm_classA_rhodopsin-like"/>
    <property type="match status" value="1"/>
</dbReference>
<evidence type="ECO:0000256" key="1">
    <source>
        <dbReference type="ARBA" id="ARBA00004370"/>
    </source>
</evidence>
<dbReference type="PANTHER" id="PTHR45698">
    <property type="entry name" value="TRACE AMINE-ASSOCIATED RECEPTOR 19N-RELATED"/>
    <property type="match status" value="1"/>
</dbReference>
<accession>A0A6P8I972</accession>
<dbReference type="Pfam" id="PF00001">
    <property type="entry name" value="7tm_1"/>
    <property type="match status" value="1"/>
</dbReference>
<dbReference type="Gene3D" id="1.20.1070.10">
    <property type="entry name" value="Rhodopsin 7-helix transmembrane proteins"/>
    <property type="match status" value="1"/>
</dbReference>
<evidence type="ECO:0000256" key="6">
    <source>
        <dbReference type="SAM" id="Phobius"/>
    </source>
</evidence>
<dbReference type="GO" id="GO:0016020">
    <property type="term" value="C:membrane"/>
    <property type="evidence" value="ECO:0007669"/>
    <property type="project" value="UniProtKB-SubCell"/>
</dbReference>
<dbReference type="KEGG" id="aten:116299296"/>
<keyword evidence="3 6" id="KW-1133">Transmembrane helix</keyword>
<evidence type="ECO:0000313" key="9">
    <source>
        <dbReference type="RefSeq" id="XP_031563786.1"/>
    </source>
</evidence>
<dbReference type="PRINTS" id="PR00237">
    <property type="entry name" value="GPCRRHODOPSN"/>
</dbReference>
<proteinExistence type="inferred from homology"/>
<dbReference type="PANTHER" id="PTHR45698:SF1">
    <property type="entry name" value="TRACE AMINE-ASSOCIATED RECEPTOR 13C-LIKE"/>
    <property type="match status" value="1"/>
</dbReference>
<gene>
    <name evidence="9" type="primary">LOC116299296</name>
</gene>
<dbReference type="GeneID" id="116299296"/>
<evidence type="ECO:0000256" key="3">
    <source>
        <dbReference type="ARBA" id="ARBA00022989"/>
    </source>
</evidence>
<keyword evidence="5" id="KW-0807">Transducer</keyword>
<evidence type="ECO:0000259" key="7">
    <source>
        <dbReference type="PROSITE" id="PS50262"/>
    </source>
</evidence>
<dbReference type="PROSITE" id="PS00237">
    <property type="entry name" value="G_PROTEIN_RECEP_F1_1"/>
    <property type="match status" value="1"/>
</dbReference>
<feature type="transmembrane region" description="Helical" evidence="6">
    <location>
        <begin position="12"/>
        <end position="38"/>
    </location>
</feature>
<dbReference type="GO" id="GO:0004930">
    <property type="term" value="F:G protein-coupled receptor activity"/>
    <property type="evidence" value="ECO:0007669"/>
    <property type="project" value="UniProtKB-KW"/>
</dbReference>
<dbReference type="PROSITE" id="PS50262">
    <property type="entry name" value="G_PROTEIN_RECEP_F1_2"/>
    <property type="match status" value="1"/>
</dbReference>
<keyword evidence="4 6" id="KW-0472">Membrane</keyword>
<protein>
    <submittedName>
        <fullName evidence="9">Galanin receptor type 2-like</fullName>
    </submittedName>
</protein>
<name>A0A6P8I972_ACTTE</name>
<evidence type="ECO:0000256" key="5">
    <source>
        <dbReference type="RuleBase" id="RU000688"/>
    </source>
</evidence>